<dbReference type="Pfam" id="PF02230">
    <property type="entry name" value="Abhydrolase_2"/>
    <property type="match status" value="1"/>
</dbReference>
<evidence type="ECO:0000259" key="3">
    <source>
        <dbReference type="Pfam" id="PF02230"/>
    </source>
</evidence>
<comment type="similarity">
    <text evidence="1">Belongs to the AB hydrolase superfamily. AB hydrolase 2 family.</text>
</comment>
<gene>
    <name evidence="4" type="primary">ypfH</name>
    <name evidence="4" type="ORF">HHL11_07890</name>
</gene>
<evidence type="ECO:0000256" key="1">
    <source>
        <dbReference type="ARBA" id="ARBA00006499"/>
    </source>
</evidence>
<dbReference type="InterPro" id="IPR029058">
    <property type="entry name" value="AB_hydrolase_fold"/>
</dbReference>
<dbReference type="EMBL" id="JABBFX010000001">
    <property type="protein sequence ID" value="NML43665.1"/>
    <property type="molecule type" value="Genomic_DNA"/>
</dbReference>
<dbReference type="Gene3D" id="3.40.50.1820">
    <property type="entry name" value="alpha/beta hydrolase"/>
    <property type="match status" value="1"/>
</dbReference>
<dbReference type="RefSeq" id="WP_169417859.1">
    <property type="nucleotide sequence ID" value="NZ_JABBFX010000001.1"/>
</dbReference>
<protein>
    <submittedName>
        <fullName evidence="4">Esterase</fullName>
    </submittedName>
</protein>
<dbReference type="GO" id="GO:0016787">
    <property type="term" value="F:hydrolase activity"/>
    <property type="evidence" value="ECO:0007669"/>
    <property type="project" value="UniProtKB-KW"/>
</dbReference>
<dbReference type="NCBIfam" id="NF008525">
    <property type="entry name" value="PRK11460.1"/>
    <property type="match status" value="1"/>
</dbReference>
<comment type="caution">
    <text evidence="4">The sequence shown here is derived from an EMBL/GenBank/DDBJ whole genome shotgun (WGS) entry which is preliminary data.</text>
</comment>
<reference evidence="4 5" key="1">
    <citation type="submission" date="2020-04" db="EMBL/GenBank/DDBJ databases">
        <title>Ramlibacter sp. G-1-2-2 isolated from soil.</title>
        <authorList>
            <person name="Dahal R.H."/>
        </authorList>
    </citation>
    <scope>NUCLEOTIDE SEQUENCE [LARGE SCALE GENOMIC DNA]</scope>
    <source>
        <strain evidence="4 5">G-1-2-2</strain>
    </source>
</reference>
<evidence type="ECO:0000256" key="2">
    <source>
        <dbReference type="ARBA" id="ARBA00022801"/>
    </source>
</evidence>
<feature type="domain" description="Phospholipase/carboxylesterase/thioesterase" evidence="3">
    <location>
        <begin position="10"/>
        <end position="199"/>
    </location>
</feature>
<dbReference type="InterPro" id="IPR003140">
    <property type="entry name" value="PLipase/COase/thioEstase"/>
</dbReference>
<evidence type="ECO:0000313" key="4">
    <source>
        <dbReference type="EMBL" id="NML43665.1"/>
    </source>
</evidence>
<keyword evidence="2" id="KW-0378">Hydrolase</keyword>
<accession>A0A848GYK4</accession>
<evidence type="ECO:0000313" key="5">
    <source>
        <dbReference type="Proteomes" id="UP000541185"/>
    </source>
</evidence>
<keyword evidence="5" id="KW-1185">Reference proteome</keyword>
<name>A0A848GYK4_9BURK</name>
<proteinExistence type="inferred from homology"/>
<dbReference type="PANTHER" id="PTHR10655">
    <property type="entry name" value="LYSOPHOSPHOLIPASE-RELATED"/>
    <property type="match status" value="1"/>
</dbReference>
<dbReference type="AlphaFoldDB" id="A0A848GYK4"/>
<dbReference type="Proteomes" id="UP000541185">
    <property type="component" value="Unassembled WGS sequence"/>
</dbReference>
<organism evidence="4 5">
    <name type="scientific">Ramlibacter agri</name>
    <dbReference type="NCBI Taxonomy" id="2728837"/>
    <lineage>
        <taxon>Bacteria</taxon>
        <taxon>Pseudomonadati</taxon>
        <taxon>Pseudomonadota</taxon>
        <taxon>Betaproteobacteria</taxon>
        <taxon>Burkholderiales</taxon>
        <taxon>Comamonadaceae</taxon>
        <taxon>Ramlibacter</taxon>
    </lineage>
</organism>
<sequence>MTVILQAPALPTELVLLFHGVGATPEGLAPVGQHIAAVRPSAFIASVQSPDASDLGGGYQWFSVRGVTEENRPARVQETLPRFLETVRAWQQRAGVGAEQTTLVGFSQGAIMSLAAAVSPQAPASQVVSLSGRFDALPQRAPQGVRFHFVHGTHDPVIAASHASEAAERLKELGAEVTLDLIPGLAHGVDRRALDAVLRYV</sequence>
<dbReference type="InterPro" id="IPR050565">
    <property type="entry name" value="LYPA1-2/EST-like"/>
</dbReference>
<dbReference type="PANTHER" id="PTHR10655:SF17">
    <property type="entry name" value="LYSOPHOSPHOLIPASE-LIKE PROTEIN 1"/>
    <property type="match status" value="1"/>
</dbReference>
<dbReference type="SUPFAM" id="SSF53474">
    <property type="entry name" value="alpha/beta-Hydrolases"/>
    <property type="match status" value="1"/>
</dbReference>